<proteinExistence type="predicted"/>
<dbReference type="Gene3D" id="1.10.287.470">
    <property type="entry name" value="Helix hairpin bin"/>
    <property type="match status" value="1"/>
</dbReference>
<dbReference type="PANTHER" id="PTHR30469">
    <property type="entry name" value="MULTIDRUG RESISTANCE PROTEIN MDTA"/>
    <property type="match status" value="1"/>
</dbReference>
<sequence length="451" mass="49830">MKVLEKQLSIIVIGLSLLLVGCSNDETSAQSEKAVVVELQQIKEENAPIYLNYLGNVTVKDTKKYSFKTSGKVQSLSVEKGNHVQKGQEIARLETTELQYAVNAAIGQYQSAKAQYDKAVNGASLEDKEQAKLAVSQAEVSVEQAKIVMKQAEEAYQFVEDQLTKYKILYDEGVVAQNELDKLVLERELKQKDFENTKQQLSQAEIGLANAQQVSKDVENGIRVEDIEALKGQLEQSKANVDAQKKMLQDAVIYAEQSGVVSELPVKSGEVISAGYPVAVLRTPEKIVQTGITQQDINEVEHGTKVVLTINNQAYNGIVTYISDTPDMQTRTFETEIAFENELDLPLGLVAEVDFETGEQSAISIPVTSILNDGEKDYVYVIEEERAIRKIIEIKDLQGTNATVKGLKDSDKLVIKGMKNLRSGSLITTVKKSSKSELENKGLEEGVKEYE</sequence>
<dbReference type="RefSeq" id="WP_069717370.1">
    <property type="nucleotide sequence ID" value="NZ_MJEH01000024.1"/>
</dbReference>
<dbReference type="SUPFAM" id="SSF111369">
    <property type="entry name" value="HlyD-like secretion proteins"/>
    <property type="match status" value="2"/>
</dbReference>
<organism evidence="2 3">
    <name type="scientific">Bacillus solimangrovi</name>
    <dbReference type="NCBI Taxonomy" id="1305675"/>
    <lineage>
        <taxon>Bacteria</taxon>
        <taxon>Bacillati</taxon>
        <taxon>Bacillota</taxon>
        <taxon>Bacilli</taxon>
        <taxon>Bacillales</taxon>
        <taxon>Bacillaceae</taxon>
        <taxon>Bacillus</taxon>
    </lineage>
</organism>
<dbReference type="PROSITE" id="PS51257">
    <property type="entry name" value="PROKAR_LIPOPROTEIN"/>
    <property type="match status" value="1"/>
</dbReference>
<keyword evidence="3" id="KW-1185">Reference proteome</keyword>
<evidence type="ECO:0000256" key="1">
    <source>
        <dbReference type="SAM" id="Coils"/>
    </source>
</evidence>
<dbReference type="Gene3D" id="2.40.420.20">
    <property type="match status" value="1"/>
</dbReference>
<dbReference type="Gene3D" id="2.40.30.170">
    <property type="match status" value="1"/>
</dbReference>
<dbReference type="OrthoDB" id="2446145at2"/>
<feature type="coiled-coil region" evidence="1">
    <location>
        <begin position="135"/>
        <end position="247"/>
    </location>
</feature>
<dbReference type="AlphaFoldDB" id="A0A1E5LET5"/>
<dbReference type="Proteomes" id="UP000095209">
    <property type="component" value="Unassembled WGS sequence"/>
</dbReference>
<evidence type="ECO:0000313" key="3">
    <source>
        <dbReference type="Proteomes" id="UP000095209"/>
    </source>
</evidence>
<evidence type="ECO:0000313" key="2">
    <source>
        <dbReference type="EMBL" id="OEH92587.1"/>
    </source>
</evidence>
<dbReference type="EMBL" id="MJEH01000024">
    <property type="protein sequence ID" value="OEH92587.1"/>
    <property type="molecule type" value="Genomic_DNA"/>
</dbReference>
<comment type="caution">
    <text evidence="2">The sequence shown here is derived from an EMBL/GenBank/DDBJ whole genome shotgun (WGS) entry which is preliminary data.</text>
</comment>
<dbReference type="GO" id="GO:0015562">
    <property type="term" value="F:efflux transmembrane transporter activity"/>
    <property type="evidence" value="ECO:0007669"/>
    <property type="project" value="TreeGrafter"/>
</dbReference>
<accession>A0A1E5LET5</accession>
<dbReference type="STRING" id="1305675.BFG57_14990"/>
<gene>
    <name evidence="2" type="ORF">BFG57_14990</name>
</gene>
<reference evidence="2 3" key="1">
    <citation type="submission" date="2016-08" db="EMBL/GenBank/DDBJ databases">
        <title>Genome of Bacillus solimangrovi GH2-4.</title>
        <authorList>
            <person name="Lim S."/>
            <person name="Kim B.-C."/>
        </authorList>
    </citation>
    <scope>NUCLEOTIDE SEQUENCE [LARGE SCALE GENOMIC DNA]</scope>
    <source>
        <strain evidence="2 3">GH2-4</strain>
    </source>
</reference>
<protein>
    <submittedName>
        <fullName evidence="2">Uncharacterized protein</fullName>
    </submittedName>
</protein>
<name>A0A1E5LET5_9BACI</name>
<keyword evidence="1" id="KW-0175">Coiled coil</keyword>
<dbReference type="GO" id="GO:1990281">
    <property type="term" value="C:efflux pump complex"/>
    <property type="evidence" value="ECO:0007669"/>
    <property type="project" value="TreeGrafter"/>
</dbReference>
<dbReference type="Gene3D" id="2.40.50.100">
    <property type="match status" value="2"/>
</dbReference>